<dbReference type="PANTHER" id="PTHR22792:SF132">
    <property type="entry name" value="LA-RELATED PROTEIN 1"/>
    <property type="match status" value="1"/>
</dbReference>
<organism evidence="6">
    <name type="scientific">Cryptomonas curvata</name>
    <dbReference type="NCBI Taxonomy" id="233186"/>
    <lineage>
        <taxon>Eukaryota</taxon>
        <taxon>Cryptophyceae</taxon>
        <taxon>Cryptomonadales</taxon>
        <taxon>Cryptomonadaceae</taxon>
        <taxon>Cryptomonas</taxon>
    </lineage>
</organism>
<keyword evidence="2 3" id="KW-0694">RNA-binding</keyword>
<dbReference type="EMBL" id="HBEZ01038528">
    <property type="protein sequence ID" value="CAD8643521.1"/>
    <property type="molecule type" value="Transcribed_RNA"/>
</dbReference>
<evidence type="ECO:0000256" key="4">
    <source>
        <dbReference type="SAM" id="MobiDB-lite"/>
    </source>
</evidence>
<dbReference type="Gene3D" id="1.10.10.10">
    <property type="entry name" value="Winged helix-like DNA-binding domain superfamily/Winged helix DNA-binding domain"/>
    <property type="match status" value="1"/>
</dbReference>
<dbReference type="Pfam" id="PF05383">
    <property type="entry name" value="La"/>
    <property type="match status" value="1"/>
</dbReference>
<dbReference type="GO" id="GO:0005829">
    <property type="term" value="C:cytosol"/>
    <property type="evidence" value="ECO:0007669"/>
    <property type="project" value="TreeGrafter"/>
</dbReference>
<evidence type="ECO:0000256" key="3">
    <source>
        <dbReference type="PROSITE-ProRule" id="PRU00332"/>
    </source>
</evidence>
<dbReference type="AlphaFoldDB" id="A0A7S0QQ84"/>
<name>A0A7S0QQ84_9CRYP</name>
<evidence type="ECO:0000313" key="6">
    <source>
        <dbReference type="EMBL" id="CAD8643521.1"/>
    </source>
</evidence>
<dbReference type="Pfam" id="PF26088">
    <property type="entry name" value="RRM_LARP4"/>
    <property type="match status" value="1"/>
</dbReference>
<feature type="domain" description="HTH La-type RNA-binding" evidence="5">
    <location>
        <begin position="20"/>
        <end position="109"/>
    </location>
</feature>
<feature type="region of interest" description="Disordered" evidence="4">
    <location>
        <begin position="1"/>
        <end position="26"/>
    </location>
</feature>
<reference evidence="6" key="1">
    <citation type="submission" date="2021-01" db="EMBL/GenBank/DDBJ databases">
        <authorList>
            <person name="Corre E."/>
            <person name="Pelletier E."/>
            <person name="Niang G."/>
            <person name="Scheremetjew M."/>
            <person name="Finn R."/>
            <person name="Kale V."/>
            <person name="Holt S."/>
            <person name="Cochrane G."/>
            <person name="Meng A."/>
            <person name="Brown T."/>
            <person name="Cohen L."/>
        </authorList>
    </citation>
    <scope>NUCLEOTIDE SEQUENCE</scope>
    <source>
        <strain evidence="6">CCAP979/52</strain>
    </source>
</reference>
<dbReference type="GO" id="GO:0003723">
    <property type="term" value="F:RNA binding"/>
    <property type="evidence" value="ECO:0007669"/>
    <property type="project" value="UniProtKB-UniRule"/>
</dbReference>
<dbReference type="InterPro" id="IPR006630">
    <property type="entry name" value="La_HTH"/>
</dbReference>
<dbReference type="SUPFAM" id="SSF54928">
    <property type="entry name" value="RNA-binding domain, RBD"/>
    <property type="match status" value="1"/>
</dbReference>
<gene>
    <name evidence="6" type="ORF">CCUR1050_LOCUS21205</name>
</gene>
<dbReference type="GO" id="GO:0010494">
    <property type="term" value="C:cytoplasmic stress granule"/>
    <property type="evidence" value="ECO:0007669"/>
    <property type="project" value="TreeGrafter"/>
</dbReference>
<feature type="region of interest" description="Disordered" evidence="4">
    <location>
        <begin position="213"/>
        <end position="332"/>
    </location>
</feature>
<dbReference type="SMART" id="SM00715">
    <property type="entry name" value="LA"/>
    <property type="match status" value="1"/>
</dbReference>
<dbReference type="PANTHER" id="PTHR22792">
    <property type="entry name" value="LUPUS LA PROTEIN-RELATED"/>
    <property type="match status" value="1"/>
</dbReference>
<feature type="compositionally biased region" description="Low complexity" evidence="4">
    <location>
        <begin position="216"/>
        <end position="228"/>
    </location>
</feature>
<dbReference type="InterPro" id="IPR035979">
    <property type="entry name" value="RBD_domain_sf"/>
</dbReference>
<sequence>MGLSLQEVEVEPTAPAESKPMTDQERSEAIKRQVEYYFSRQNLLQDTFLLSKMSKDHYVDLSVIAEFKMIKQLTSDVDLILKSIKDSDKVVIDETRKCVKPAANNERTTLILRNIPSSASEESVKSLLKTANVPTIVSIRADVGDNWFLSFETTEATKTAMERVKSLKWEDKQIGCAIKSESFLKGLALLPANAIPYNATAPYVVTNGDSQAFRANGTRRTGNGSGRRFNNDGQESNGRKPSAGKKGKARNGSRDATAKEGAGGTTSPQNQNTVPQAPLKPSDFPVLGSAPAAPDVVAEASSAASTPPLCNTPPPASDPNAASAETTASTRGKVSYAQMALASVAAGNNALKAQTTN</sequence>
<dbReference type="InterPro" id="IPR058699">
    <property type="entry name" value="RRM_LARP4/4B"/>
</dbReference>
<feature type="compositionally biased region" description="Basic residues" evidence="4">
    <location>
        <begin position="242"/>
        <end position="251"/>
    </location>
</feature>
<feature type="compositionally biased region" description="Polar residues" evidence="4">
    <location>
        <begin position="265"/>
        <end position="275"/>
    </location>
</feature>
<dbReference type="SUPFAM" id="SSF46785">
    <property type="entry name" value="Winged helix' DNA-binding domain"/>
    <property type="match status" value="1"/>
</dbReference>
<dbReference type="InterPro" id="IPR045180">
    <property type="entry name" value="La_dom_prot"/>
</dbReference>
<dbReference type="GO" id="GO:0045727">
    <property type="term" value="P:positive regulation of translation"/>
    <property type="evidence" value="ECO:0007669"/>
    <property type="project" value="TreeGrafter"/>
</dbReference>
<dbReference type="InterPro" id="IPR036388">
    <property type="entry name" value="WH-like_DNA-bd_sf"/>
</dbReference>
<keyword evidence="1" id="KW-0597">Phosphoprotein</keyword>
<evidence type="ECO:0000256" key="2">
    <source>
        <dbReference type="ARBA" id="ARBA00022884"/>
    </source>
</evidence>
<dbReference type="InterPro" id="IPR036390">
    <property type="entry name" value="WH_DNA-bd_sf"/>
</dbReference>
<evidence type="ECO:0000256" key="1">
    <source>
        <dbReference type="ARBA" id="ARBA00022553"/>
    </source>
</evidence>
<dbReference type="PROSITE" id="PS50961">
    <property type="entry name" value="HTH_LA"/>
    <property type="match status" value="1"/>
</dbReference>
<proteinExistence type="predicted"/>
<accession>A0A7S0QQ84</accession>
<evidence type="ECO:0000259" key="5">
    <source>
        <dbReference type="PROSITE" id="PS50961"/>
    </source>
</evidence>
<dbReference type="CDD" id="cd07323">
    <property type="entry name" value="LAM"/>
    <property type="match status" value="1"/>
</dbReference>
<protein>
    <recommendedName>
        <fullName evidence="5">HTH La-type RNA-binding domain-containing protein</fullName>
    </recommendedName>
</protein>